<dbReference type="Proteomes" id="UP000004810">
    <property type="component" value="Unassembled WGS sequence"/>
</dbReference>
<dbReference type="AlphaFoldDB" id="J9DZ32"/>
<evidence type="ECO:0000313" key="1">
    <source>
        <dbReference type="EMBL" id="EJW69857.1"/>
    </source>
</evidence>
<organism evidence="1 2">
    <name type="scientific">Wuchereria bancrofti</name>
    <dbReference type="NCBI Taxonomy" id="6293"/>
    <lineage>
        <taxon>Eukaryota</taxon>
        <taxon>Metazoa</taxon>
        <taxon>Ecdysozoa</taxon>
        <taxon>Nematoda</taxon>
        <taxon>Chromadorea</taxon>
        <taxon>Rhabditida</taxon>
        <taxon>Spirurina</taxon>
        <taxon>Spiruromorpha</taxon>
        <taxon>Filarioidea</taxon>
        <taxon>Onchocercidae</taxon>
        <taxon>Wuchereria</taxon>
    </lineage>
</organism>
<proteinExistence type="predicted"/>
<protein>
    <submittedName>
        <fullName evidence="1">Uncharacterized protein</fullName>
    </submittedName>
</protein>
<accession>J9DZ32</accession>
<reference evidence="2" key="1">
    <citation type="submission" date="2012-08" db="EMBL/GenBank/DDBJ databases">
        <title>The Genome Sequence of Wuchereria bancrofti.</title>
        <authorList>
            <person name="Nutman T.B."/>
            <person name="Fink D.L."/>
            <person name="Russ C."/>
            <person name="Young S."/>
            <person name="Zeng Q."/>
            <person name="Koehrsen M."/>
            <person name="Alvarado L."/>
            <person name="Berlin A."/>
            <person name="Chapman S.B."/>
            <person name="Chen Z."/>
            <person name="Freedman E."/>
            <person name="Gellesch M."/>
            <person name="Goldberg J."/>
            <person name="Griggs A."/>
            <person name="Gujja S."/>
            <person name="Heilman E.R."/>
            <person name="Heiman D."/>
            <person name="Hepburn T."/>
            <person name="Howarth C."/>
            <person name="Jen D."/>
            <person name="Larson L."/>
            <person name="Lewis B."/>
            <person name="Mehta T."/>
            <person name="Park D."/>
            <person name="Pearson M."/>
            <person name="Roberts A."/>
            <person name="Saif S."/>
            <person name="Shea T."/>
            <person name="Shenoy N."/>
            <person name="Sisk P."/>
            <person name="Stolte C."/>
            <person name="Sykes S."/>
            <person name="Walk T."/>
            <person name="White J."/>
            <person name="Yandava C."/>
            <person name="Haas B."/>
            <person name="Henn M.R."/>
            <person name="Nusbaum C."/>
            <person name="Birren B."/>
        </authorList>
    </citation>
    <scope>NUCLEOTIDE SEQUENCE [LARGE SCALE GENOMIC DNA]</scope>
    <source>
        <strain evidence="2">NA</strain>
    </source>
</reference>
<name>J9DZ32_WUCBA</name>
<sequence length="53" mass="6335">MATYSSYLTSFMLDIWSLARQQYLEECQKRTVRQQDAINSYINFTGIFFLDLN</sequence>
<gene>
    <name evidence="1" type="ORF">WUBG_19236</name>
</gene>
<dbReference type="EMBL" id="ADBV01025230">
    <property type="protein sequence ID" value="EJW69857.1"/>
    <property type="molecule type" value="Genomic_DNA"/>
</dbReference>
<comment type="caution">
    <text evidence="1">The sequence shown here is derived from an EMBL/GenBank/DDBJ whole genome shotgun (WGS) entry which is preliminary data.</text>
</comment>
<evidence type="ECO:0000313" key="2">
    <source>
        <dbReference type="Proteomes" id="UP000004810"/>
    </source>
</evidence>